<evidence type="ECO:0000256" key="1">
    <source>
        <dbReference type="SAM" id="MobiDB-lite"/>
    </source>
</evidence>
<accession>A0ABV8IKE3</accession>
<proteinExistence type="predicted"/>
<dbReference type="EMBL" id="JBHSBL010000002">
    <property type="protein sequence ID" value="MFC4063413.1"/>
    <property type="molecule type" value="Genomic_DNA"/>
</dbReference>
<name>A0ABV8IKE3_9ACTN</name>
<feature type="region of interest" description="Disordered" evidence="1">
    <location>
        <begin position="46"/>
        <end position="67"/>
    </location>
</feature>
<sequence length="216" mass="23882">MDGRIWFPGNPWPDGHRVEDFAWTGRLDEAGRLWFDLTLRSAFYDETGGSDEDEGAEPDDQSDWESPIGWNNYHRCTLSSSYWEDATGLLAATPDRSFPLLSPEPRSLTADPLPIEDLDAEPAFHIYLLGHDSVADHTVTFTADGDGGHRIDWQGAIALTYGGDETFRYGFRAEIRGARLTHIASPDATAAPEARRQVAHLLAVPEKVAESLLTVA</sequence>
<dbReference type="Proteomes" id="UP001595867">
    <property type="component" value="Unassembled WGS sequence"/>
</dbReference>
<reference evidence="3" key="1">
    <citation type="journal article" date="2019" name="Int. J. Syst. Evol. Microbiol.">
        <title>The Global Catalogue of Microorganisms (GCM) 10K type strain sequencing project: providing services to taxonomists for standard genome sequencing and annotation.</title>
        <authorList>
            <consortium name="The Broad Institute Genomics Platform"/>
            <consortium name="The Broad Institute Genome Sequencing Center for Infectious Disease"/>
            <person name="Wu L."/>
            <person name="Ma J."/>
        </authorList>
    </citation>
    <scope>NUCLEOTIDE SEQUENCE [LARGE SCALE GENOMIC DNA]</scope>
    <source>
        <strain evidence="3">TBRC 5832</strain>
    </source>
</reference>
<comment type="caution">
    <text evidence="2">The sequence shown here is derived from an EMBL/GenBank/DDBJ whole genome shotgun (WGS) entry which is preliminary data.</text>
</comment>
<keyword evidence="3" id="KW-1185">Reference proteome</keyword>
<feature type="compositionally biased region" description="Acidic residues" evidence="1">
    <location>
        <begin position="48"/>
        <end position="63"/>
    </location>
</feature>
<protein>
    <submittedName>
        <fullName evidence="2">Uncharacterized protein</fullName>
    </submittedName>
</protein>
<evidence type="ECO:0000313" key="3">
    <source>
        <dbReference type="Proteomes" id="UP001595867"/>
    </source>
</evidence>
<organism evidence="2 3">
    <name type="scientific">Actinoplanes subglobosus</name>
    <dbReference type="NCBI Taxonomy" id="1547892"/>
    <lineage>
        <taxon>Bacteria</taxon>
        <taxon>Bacillati</taxon>
        <taxon>Actinomycetota</taxon>
        <taxon>Actinomycetes</taxon>
        <taxon>Micromonosporales</taxon>
        <taxon>Micromonosporaceae</taxon>
        <taxon>Actinoplanes</taxon>
    </lineage>
</organism>
<dbReference type="RefSeq" id="WP_378064421.1">
    <property type="nucleotide sequence ID" value="NZ_JBHSBL010000002.1"/>
</dbReference>
<evidence type="ECO:0000313" key="2">
    <source>
        <dbReference type="EMBL" id="MFC4063413.1"/>
    </source>
</evidence>
<gene>
    <name evidence="2" type="ORF">ACFO0C_00600</name>
</gene>